<evidence type="ECO:0000313" key="5">
    <source>
        <dbReference type="EMBL" id="NXY85723.1"/>
    </source>
</evidence>
<keyword evidence="5" id="KW-0645">Protease</keyword>
<proteinExistence type="inferred from homology"/>
<dbReference type="Proteomes" id="UP000586704">
    <property type="component" value="Unassembled WGS sequence"/>
</dbReference>
<keyword evidence="5" id="KW-0378">Hydrolase</keyword>
<comment type="cofactor">
    <cofactor evidence="1">
        <name>Zn(2+)</name>
        <dbReference type="ChEBI" id="CHEBI:29105"/>
    </cofactor>
</comment>
<name>A0A7L4N6M5_9AVES</name>
<accession>A0A7L4N6M5</accession>
<dbReference type="GO" id="GO:0006508">
    <property type="term" value="P:proteolysis"/>
    <property type="evidence" value="ECO:0007669"/>
    <property type="project" value="InterPro"/>
</dbReference>
<evidence type="ECO:0000313" key="6">
    <source>
        <dbReference type="Proteomes" id="UP000586704"/>
    </source>
</evidence>
<evidence type="ECO:0000259" key="4">
    <source>
        <dbReference type="PROSITE" id="PS52035"/>
    </source>
</evidence>
<keyword evidence="5" id="KW-0121">Carboxypeptidase</keyword>
<dbReference type="InterPro" id="IPR050821">
    <property type="entry name" value="Cytosolic_carboxypeptidase"/>
</dbReference>
<dbReference type="EMBL" id="VYZU01041730">
    <property type="protein sequence ID" value="NXY85723.1"/>
    <property type="molecule type" value="Genomic_DNA"/>
</dbReference>
<dbReference type="GO" id="GO:0008270">
    <property type="term" value="F:zinc ion binding"/>
    <property type="evidence" value="ECO:0007669"/>
    <property type="project" value="InterPro"/>
</dbReference>
<dbReference type="Gene3D" id="3.40.630.10">
    <property type="entry name" value="Zn peptidases"/>
    <property type="match status" value="1"/>
</dbReference>
<dbReference type="OrthoDB" id="10253041at2759"/>
<dbReference type="InterPro" id="IPR000834">
    <property type="entry name" value="Peptidase_M14"/>
</dbReference>
<feature type="domain" description="Peptidase M14" evidence="4">
    <location>
        <begin position="1"/>
        <end position="139"/>
    </location>
</feature>
<feature type="non-terminal residue" evidence="5">
    <location>
        <position position="156"/>
    </location>
</feature>
<keyword evidence="6" id="KW-1185">Reference proteome</keyword>
<dbReference type="PANTHER" id="PTHR12756:SF9">
    <property type="entry name" value="CYTOSOLIC CARBOXYPEPTIDASE 6"/>
    <property type="match status" value="1"/>
</dbReference>
<dbReference type="PANTHER" id="PTHR12756">
    <property type="entry name" value="CYTOSOLIC CARBOXYPEPTIDASE"/>
    <property type="match status" value="1"/>
</dbReference>
<dbReference type="SUPFAM" id="SSF53187">
    <property type="entry name" value="Zn-dependent exopeptidases"/>
    <property type="match status" value="1"/>
</dbReference>
<reference evidence="5 6" key="1">
    <citation type="submission" date="2020-02" db="EMBL/GenBank/DDBJ databases">
        <title>Bird 10,000 Genomes (B10K) Project - Family phase.</title>
        <authorList>
            <person name="Zhang G."/>
        </authorList>
    </citation>
    <scope>NUCLEOTIDE SEQUENCE [LARGE SCALE GENOMIC DNA]</scope>
    <source>
        <strain evidence="5">B10K-DU-013-51</strain>
        <tissue evidence="5">Mixed tissue sample</tissue>
    </source>
</reference>
<protein>
    <submittedName>
        <fullName evidence="5">CBPC6 carboxypeptidase</fullName>
    </submittedName>
</protein>
<feature type="active site" description="Proton donor/acceptor" evidence="3">
    <location>
        <position position="102"/>
    </location>
</feature>
<organism evidence="5 6">
    <name type="scientific">Ceyx cyanopectus</name>
    <name type="common">Indigo-banded kingfisher</name>
    <dbReference type="NCBI Taxonomy" id="390723"/>
    <lineage>
        <taxon>Eukaryota</taxon>
        <taxon>Metazoa</taxon>
        <taxon>Chordata</taxon>
        <taxon>Craniata</taxon>
        <taxon>Vertebrata</taxon>
        <taxon>Euteleostomi</taxon>
        <taxon>Archelosauria</taxon>
        <taxon>Archosauria</taxon>
        <taxon>Dinosauria</taxon>
        <taxon>Saurischia</taxon>
        <taxon>Theropoda</taxon>
        <taxon>Coelurosauria</taxon>
        <taxon>Aves</taxon>
        <taxon>Neognathae</taxon>
        <taxon>Neoaves</taxon>
        <taxon>Telluraves</taxon>
        <taxon>Coraciimorphae</taxon>
        <taxon>Coraciiformes</taxon>
        <taxon>Alcedinidae</taxon>
        <taxon>Ceyx</taxon>
    </lineage>
</organism>
<dbReference type="AlphaFoldDB" id="A0A7L4N6M5"/>
<dbReference type="PROSITE" id="PS52035">
    <property type="entry name" value="PEPTIDASE_M14"/>
    <property type="match status" value="1"/>
</dbReference>
<gene>
    <name evidence="5" type="primary">Agbl4</name>
    <name evidence="5" type="ORF">CEYCYA_R08615</name>
</gene>
<evidence type="ECO:0000256" key="2">
    <source>
        <dbReference type="ARBA" id="ARBA00005988"/>
    </source>
</evidence>
<evidence type="ECO:0000256" key="3">
    <source>
        <dbReference type="PROSITE-ProRule" id="PRU01379"/>
    </source>
</evidence>
<comment type="caution">
    <text evidence="5">The sequence shown here is derived from an EMBL/GenBank/DDBJ whole genome shotgun (WGS) entry which is preliminary data.</text>
</comment>
<sequence>HDLSHAECFVVVVVFPQQKINLEFYIDIHAHSTMMNGFMYGNIFEDEERFQRQAVFPKLLCQNAEDFSYSSTSFNRDAVKAGTGRRFLGGLLNDTSYCYTLEVSFYSYMLGGPGSAVPYTEEAYMKLGRNVARTFLDYYRLNSLVERPLAPTPKTR</sequence>
<evidence type="ECO:0000256" key="1">
    <source>
        <dbReference type="ARBA" id="ARBA00001947"/>
    </source>
</evidence>
<comment type="similarity">
    <text evidence="2 3">Belongs to the peptidase M14 family.</text>
</comment>
<feature type="non-terminal residue" evidence="5">
    <location>
        <position position="1"/>
    </location>
</feature>
<dbReference type="GO" id="GO:0004181">
    <property type="term" value="F:metallocarboxypeptidase activity"/>
    <property type="evidence" value="ECO:0007669"/>
    <property type="project" value="InterPro"/>
</dbReference>